<feature type="non-terminal residue" evidence="1">
    <location>
        <position position="152"/>
    </location>
</feature>
<dbReference type="Proteomes" id="UP000265520">
    <property type="component" value="Unassembled WGS sequence"/>
</dbReference>
<reference evidence="1 2" key="1">
    <citation type="journal article" date="2018" name="Front. Plant Sci.">
        <title>Red Clover (Trifolium pratense) and Zigzag Clover (T. medium) - A Picture of Genomic Similarities and Differences.</title>
        <authorList>
            <person name="Dluhosova J."/>
            <person name="Istvanek J."/>
            <person name="Nedelnik J."/>
            <person name="Repkova J."/>
        </authorList>
    </citation>
    <scope>NUCLEOTIDE SEQUENCE [LARGE SCALE GENOMIC DNA]</scope>
    <source>
        <strain evidence="2">cv. 10/8</strain>
        <tissue evidence="1">Leaf</tissue>
    </source>
</reference>
<comment type="caution">
    <text evidence="1">The sequence shown here is derived from an EMBL/GenBank/DDBJ whole genome shotgun (WGS) entry which is preliminary data.</text>
</comment>
<evidence type="ECO:0000313" key="2">
    <source>
        <dbReference type="Proteomes" id="UP000265520"/>
    </source>
</evidence>
<accession>A0A392P6B5</accession>
<sequence length="152" mass="17913">MAKLDHMLNNLHNWGRNRFDNIPKRIKELQSQLNSLYPTSADKGVMKLIAIMEKDLEEMLECEELWWNQCARALWLRHGDKNTSYFHLKANQRRNRNKISSLMLDNGRRSENVEDIHNCFINHFANIFSSSNPSHFEAIVDVVKDRISNSMI</sequence>
<protein>
    <recommendedName>
        <fullName evidence="3">Reverse transcriptase</fullName>
    </recommendedName>
</protein>
<evidence type="ECO:0000313" key="1">
    <source>
        <dbReference type="EMBL" id="MCI06979.1"/>
    </source>
</evidence>
<organism evidence="1 2">
    <name type="scientific">Trifolium medium</name>
    <dbReference type="NCBI Taxonomy" id="97028"/>
    <lineage>
        <taxon>Eukaryota</taxon>
        <taxon>Viridiplantae</taxon>
        <taxon>Streptophyta</taxon>
        <taxon>Embryophyta</taxon>
        <taxon>Tracheophyta</taxon>
        <taxon>Spermatophyta</taxon>
        <taxon>Magnoliopsida</taxon>
        <taxon>eudicotyledons</taxon>
        <taxon>Gunneridae</taxon>
        <taxon>Pentapetalae</taxon>
        <taxon>rosids</taxon>
        <taxon>fabids</taxon>
        <taxon>Fabales</taxon>
        <taxon>Fabaceae</taxon>
        <taxon>Papilionoideae</taxon>
        <taxon>50 kb inversion clade</taxon>
        <taxon>NPAAA clade</taxon>
        <taxon>Hologalegina</taxon>
        <taxon>IRL clade</taxon>
        <taxon>Trifolieae</taxon>
        <taxon>Trifolium</taxon>
    </lineage>
</organism>
<dbReference type="AlphaFoldDB" id="A0A392P6B5"/>
<evidence type="ECO:0008006" key="3">
    <source>
        <dbReference type="Google" id="ProtNLM"/>
    </source>
</evidence>
<name>A0A392P6B5_9FABA</name>
<keyword evidence="2" id="KW-1185">Reference proteome</keyword>
<dbReference type="EMBL" id="LXQA010063746">
    <property type="protein sequence ID" value="MCI06979.1"/>
    <property type="molecule type" value="Genomic_DNA"/>
</dbReference>
<proteinExistence type="predicted"/>